<dbReference type="InterPro" id="IPR044911">
    <property type="entry name" value="V-type_ATPase_csu/dsu_dom_3"/>
</dbReference>
<comment type="caution">
    <text evidence="3">The sequence shown here is derived from an EMBL/GenBank/DDBJ whole genome shotgun (WGS) entry which is preliminary data.</text>
</comment>
<evidence type="ECO:0000313" key="4">
    <source>
        <dbReference type="Proteomes" id="UP000655759"/>
    </source>
</evidence>
<proteinExistence type="predicted"/>
<dbReference type="Pfam" id="PF01992">
    <property type="entry name" value="vATP-synt_AC39"/>
    <property type="match status" value="1"/>
</dbReference>
<keyword evidence="1" id="KW-0813">Transport</keyword>
<evidence type="ECO:0000256" key="1">
    <source>
        <dbReference type="ARBA" id="ARBA00022448"/>
    </source>
</evidence>
<sequence>MGSGGSQKVFASVKSFSQRGKLLSKSELQTLAEARDLDELITRIKNTKYADAVSKVSKPYTAAGIESALRSELAEIHYSIASTAGKSDVLDAYYLKFLISNLKVILKGKALGKTQEEIEPHLNLHAEELIGQRDVIVKALVSKDLEEAVASLGAIEFGDEVAKSIAVYNEKKNIQVFDVFLDKILYQQLGRAVRNSRDRDLIRLAGMDIDFYNILSILRGKFWGLDEEQIKNLIVTHTPSVPKDLLGKMISSDSVKSVFDELATTRYKDLVPQTDNEIEAVSQFEHNFEMAIYKAVNRSFTKMFSFSTIVGITKLTLYEVRNIAAIAFAVEQKIPPQTTMSRLIVEQEE</sequence>
<dbReference type="InterPro" id="IPR002843">
    <property type="entry name" value="ATPase_V0-cplx_csu/dsu"/>
</dbReference>
<dbReference type="PANTHER" id="PTHR38682:SF1">
    <property type="entry name" value="V-TYPE ATP SYNTHASE SUBUNIT C"/>
    <property type="match status" value="1"/>
</dbReference>
<dbReference type="GO" id="GO:0046961">
    <property type="term" value="F:proton-transporting ATPase activity, rotational mechanism"/>
    <property type="evidence" value="ECO:0007669"/>
    <property type="project" value="InterPro"/>
</dbReference>
<keyword evidence="2" id="KW-0406">Ion transport</keyword>
<reference evidence="3" key="1">
    <citation type="submission" date="2021-02" db="EMBL/GenBank/DDBJ databases">
        <authorList>
            <person name="Han P."/>
        </authorList>
    </citation>
    <scope>NUCLEOTIDE SEQUENCE</scope>
    <source>
        <strain evidence="3">Candidatus Nitrosotenuis uzonensis 5A</strain>
    </source>
</reference>
<organism evidence="3 4">
    <name type="scientific">Candidatus Nitrosotenuis uzonensis</name>
    <dbReference type="NCBI Taxonomy" id="1407055"/>
    <lineage>
        <taxon>Archaea</taxon>
        <taxon>Nitrososphaerota</taxon>
        <taxon>Candidatus Nitrosotenuis</taxon>
    </lineage>
</organism>
<dbReference type="Proteomes" id="UP000655759">
    <property type="component" value="Unassembled WGS sequence"/>
</dbReference>
<gene>
    <name evidence="3" type="ORF">NUZ5A_20693</name>
</gene>
<protein>
    <submittedName>
        <fullName evidence="3">H(+)-transporting two-sector ATPase</fullName>
    </submittedName>
</protein>
<name>A0A812F3K9_9ARCH</name>
<dbReference type="Gene3D" id="1.10.132.50">
    <property type="entry name" value="ATP synthase (C/AC39) subunit, domain 3"/>
    <property type="match status" value="3"/>
</dbReference>
<dbReference type="PANTHER" id="PTHR38682">
    <property type="entry name" value="V-TYPE ATP SYNTHASE SUBUNIT C"/>
    <property type="match status" value="1"/>
</dbReference>
<evidence type="ECO:0000256" key="2">
    <source>
        <dbReference type="ARBA" id="ARBA00023065"/>
    </source>
</evidence>
<dbReference type="EMBL" id="CAJNAQ010000002">
    <property type="protein sequence ID" value="CAE6490005.1"/>
    <property type="molecule type" value="Genomic_DNA"/>
</dbReference>
<dbReference type="InterPro" id="IPR036079">
    <property type="entry name" value="ATPase_csu/dsu_sf"/>
</dbReference>
<accession>A0A812F3K9</accession>
<dbReference type="InterPro" id="IPR050873">
    <property type="entry name" value="V-ATPase_V0D/AC39_subunit"/>
</dbReference>
<dbReference type="SUPFAM" id="SSF103486">
    <property type="entry name" value="V-type ATP synthase subunit C"/>
    <property type="match status" value="1"/>
</dbReference>
<dbReference type="RefSeq" id="WP_205098590.1">
    <property type="nucleotide sequence ID" value="NZ_CAJNAQ010000002.1"/>
</dbReference>
<dbReference type="AlphaFoldDB" id="A0A812F3K9"/>
<evidence type="ECO:0000313" key="3">
    <source>
        <dbReference type="EMBL" id="CAE6490005.1"/>
    </source>
</evidence>